<dbReference type="Proteomes" id="UP000324897">
    <property type="component" value="Chromosome 1"/>
</dbReference>
<feature type="non-terminal residue" evidence="1">
    <location>
        <position position="262"/>
    </location>
</feature>
<evidence type="ECO:0000313" key="2">
    <source>
        <dbReference type="Proteomes" id="UP000324897"/>
    </source>
</evidence>
<reference evidence="1 2" key="1">
    <citation type="journal article" date="2019" name="Sci. Rep.">
        <title>A high-quality genome of Eragrostis curvula grass provides insights into Poaceae evolution and supports new strategies to enhance forage quality.</title>
        <authorList>
            <person name="Carballo J."/>
            <person name="Santos B.A.C.M."/>
            <person name="Zappacosta D."/>
            <person name="Garbus I."/>
            <person name="Selva J.P."/>
            <person name="Gallo C.A."/>
            <person name="Diaz A."/>
            <person name="Albertini E."/>
            <person name="Caccamo M."/>
            <person name="Echenique V."/>
        </authorList>
    </citation>
    <scope>NUCLEOTIDE SEQUENCE [LARGE SCALE GENOMIC DNA]</scope>
    <source>
        <strain evidence="2">cv. Victoria</strain>
        <tissue evidence="1">Leaf</tissue>
    </source>
</reference>
<sequence>GCWSATAWTCSSSSSPLDATTICNSWERSSATSYYGSGTYITETSRPWYLDESTGRCSGNLDGIKFNSPDNGISIKPTSSSPNILAAFRFTCRVNGKLCAAFWYKSSCHGNPTAAGIWHTGAHIAGVNHPAPDSTLETLPFQQRWYPNMAGAVLPSIASSSANPSASNSEPALQTSSANPIFMAAQQGPSPHTAFHNHPGPLNATAGFWNTGTHIAGVNTTVSESTLETLAFQQRWHPDMAGAVLPSIASSLANPSASNSEP</sequence>
<evidence type="ECO:0000313" key="1">
    <source>
        <dbReference type="EMBL" id="TVU33698.1"/>
    </source>
</evidence>
<keyword evidence="2" id="KW-1185">Reference proteome</keyword>
<protein>
    <submittedName>
        <fullName evidence="1">Uncharacterized protein</fullName>
    </submittedName>
</protein>
<dbReference type="Gramene" id="TVU33698">
    <property type="protein sequence ID" value="TVU33698"/>
    <property type="gene ID" value="EJB05_25531"/>
</dbReference>
<gene>
    <name evidence="1" type="ORF">EJB05_25531</name>
</gene>
<name>A0A5J9VDC4_9POAL</name>
<feature type="non-terminal residue" evidence="1">
    <location>
        <position position="1"/>
    </location>
</feature>
<dbReference type="AlphaFoldDB" id="A0A5J9VDC4"/>
<organism evidence="1 2">
    <name type="scientific">Eragrostis curvula</name>
    <name type="common">weeping love grass</name>
    <dbReference type="NCBI Taxonomy" id="38414"/>
    <lineage>
        <taxon>Eukaryota</taxon>
        <taxon>Viridiplantae</taxon>
        <taxon>Streptophyta</taxon>
        <taxon>Embryophyta</taxon>
        <taxon>Tracheophyta</taxon>
        <taxon>Spermatophyta</taxon>
        <taxon>Magnoliopsida</taxon>
        <taxon>Liliopsida</taxon>
        <taxon>Poales</taxon>
        <taxon>Poaceae</taxon>
        <taxon>PACMAD clade</taxon>
        <taxon>Chloridoideae</taxon>
        <taxon>Eragrostideae</taxon>
        <taxon>Eragrostidinae</taxon>
        <taxon>Eragrostis</taxon>
    </lineage>
</organism>
<comment type="caution">
    <text evidence="1">The sequence shown here is derived from an EMBL/GenBank/DDBJ whole genome shotgun (WGS) entry which is preliminary data.</text>
</comment>
<proteinExistence type="predicted"/>
<dbReference type="EMBL" id="RWGY01000011">
    <property type="protein sequence ID" value="TVU33698.1"/>
    <property type="molecule type" value="Genomic_DNA"/>
</dbReference>
<accession>A0A5J9VDC4</accession>